<dbReference type="EMBL" id="RQTE01000047">
    <property type="protein sequence ID" value="RZI03777.1"/>
    <property type="molecule type" value="Genomic_DNA"/>
</dbReference>
<accession>A0A143PDW0</accession>
<dbReference type="Pfam" id="PF02597">
    <property type="entry name" value="ThiS"/>
    <property type="match status" value="1"/>
</dbReference>
<dbReference type="EMBL" id="CP068073">
    <property type="protein sequence ID" value="QQS81702.1"/>
    <property type="molecule type" value="Genomic_DNA"/>
</dbReference>
<dbReference type="InterPro" id="IPR012675">
    <property type="entry name" value="Beta-grasp_dom_sf"/>
</dbReference>
<keyword evidence="3" id="KW-0501">Molybdenum cofactor biosynthesis</keyword>
<evidence type="ECO:0000256" key="3">
    <source>
        <dbReference type="ARBA" id="ARBA00023150"/>
    </source>
</evidence>
<evidence type="ECO:0000313" key="15">
    <source>
        <dbReference type="Proteomes" id="UP000293854"/>
    </source>
</evidence>
<evidence type="ECO:0000256" key="11">
    <source>
        <dbReference type="ARBA" id="ARBA00078020"/>
    </source>
</evidence>
<dbReference type="OrthoDB" id="9801945at2"/>
<dbReference type="GeneID" id="93794217"/>
<organism evidence="14 15">
    <name type="scientific">Staphylococcus condimenti</name>
    <dbReference type="NCBI Taxonomy" id="70255"/>
    <lineage>
        <taxon>Bacteria</taxon>
        <taxon>Bacillati</taxon>
        <taxon>Bacillota</taxon>
        <taxon>Bacilli</taxon>
        <taxon>Bacillales</taxon>
        <taxon>Staphylococcaceae</taxon>
        <taxon>Staphylococcus</taxon>
    </lineage>
</organism>
<dbReference type="GeneID" id="93725948"/>
<dbReference type="RefSeq" id="WP_015901000.1">
    <property type="nucleotide sequence ID" value="NZ_CP015114.1"/>
</dbReference>
<comment type="pathway">
    <text evidence="1">Cofactor biosynthesis; molybdopterin biosynthesis.</text>
</comment>
<comment type="similarity">
    <text evidence="4">Belongs to the MoaD family.</text>
</comment>
<dbReference type="NCBIfam" id="TIGR01682">
    <property type="entry name" value="moaD"/>
    <property type="match status" value="1"/>
</dbReference>
<name>A0A143PDW0_9STAP</name>
<evidence type="ECO:0000256" key="2">
    <source>
        <dbReference type="ARBA" id="ARBA00022741"/>
    </source>
</evidence>
<reference evidence="14 15" key="1">
    <citation type="submission" date="2018-11" db="EMBL/GenBank/DDBJ databases">
        <title>Genomic profiling of Staphylococcus species from a Poultry farm system in KwaZulu-Natal, South Africa.</title>
        <authorList>
            <person name="Amoako D.G."/>
            <person name="Somboro A.M."/>
            <person name="Abia A.L.K."/>
            <person name="Bester L.A."/>
            <person name="Essack S.Y."/>
        </authorList>
    </citation>
    <scope>NUCLEOTIDE SEQUENCE [LARGE SCALE GENOMIC DNA]</scope>
    <source>
        <strain evidence="14 15">SA11</strain>
    </source>
</reference>
<evidence type="ECO:0000256" key="9">
    <source>
        <dbReference type="ARBA" id="ARBA00076711"/>
    </source>
</evidence>
<dbReference type="InterPro" id="IPR003749">
    <property type="entry name" value="ThiS/MoaD-like"/>
</dbReference>
<dbReference type="GO" id="GO:0000166">
    <property type="term" value="F:nucleotide binding"/>
    <property type="evidence" value="ECO:0007669"/>
    <property type="project" value="UniProtKB-KW"/>
</dbReference>
<dbReference type="Proteomes" id="UP000293854">
    <property type="component" value="Unassembled WGS sequence"/>
</dbReference>
<dbReference type="Proteomes" id="UP000595942">
    <property type="component" value="Chromosome"/>
</dbReference>
<dbReference type="FunFam" id="3.10.20.30:FF:000010">
    <property type="entry name" value="Molybdopterin synthase sulfur carrier subunit"/>
    <property type="match status" value="1"/>
</dbReference>
<dbReference type="SUPFAM" id="SSF54285">
    <property type="entry name" value="MoaD/ThiS"/>
    <property type="match status" value="1"/>
</dbReference>
<protein>
    <recommendedName>
        <fullName evidence="5">Molybdopterin synthase sulfur carrier subunit</fullName>
    </recommendedName>
    <alternativeName>
        <fullName evidence="11">MPT synthase subunit 1</fullName>
    </alternativeName>
    <alternativeName>
        <fullName evidence="8">Molybdenum cofactor biosynthesis protein D</fullName>
    </alternativeName>
    <alternativeName>
        <fullName evidence="10">Molybdopterin-converting factor small subunit</fullName>
    </alternativeName>
    <alternativeName>
        <fullName evidence="9">Molybdopterin-converting factor subunit 1</fullName>
    </alternativeName>
    <alternativeName>
        <fullName evidence="12">Sulfur carrier protein MoaD</fullName>
    </alternativeName>
</protein>
<evidence type="ECO:0000256" key="1">
    <source>
        <dbReference type="ARBA" id="ARBA00005046"/>
    </source>
</evidence>
<dbReference type="GO" id="GO:0006777">
    <property type="term" value="P:Mo-molybdopterin cofactor biosynthetic process"/>
    <property type="evidence" value="ECO:0007669"/>
    <property type="project" value="UniProtKB-KW"/>
</dbReference>
<dbReference type="CDD" id="cd00754">
    <property type="entry name" value="Ubl_MoaD"/>
    <property type="match status" value="1"/>
</dbReference>
<comment type="function">
    <text evidence="6">Involved in sulfur transfer in the conversion of molybdopterin precursor Z to molybdopterin.</text>
</comment>
<evidence type="ECO:0000256" key="12">
    <source>
        <dbReference type="ARBA" id="ARBA00078992"/>
    </source>
</evidence>
<evidence type="ECO:0000313" key="16">
    <source>
        <dbReference type="Proteomes" id="UP000595942"/>
    </source>
</evidence>
<comment type="subunit">
    <text evidence="7">Heterotetramer of 2 MoaD subunits and 2 MoaE subunits. Forms a stable heterotetrameric complex of 2 MoaD and 2 MoeB during adenylation of MoaD by MoeB. During catalysis MoaD shuttles between the two heterotetrameric complexes.</text>
</comment>
<evidence type="ECO:0000313" key="13">
    <source>
        <dbReference type="EMBL" id="QQS81702.1"/>
    </source>
</evidence>
<keyword evidence="2" id="KW-0547">Nucleotide-binding</keyword>
<evidence type="ECO:0000256" key="6">
    <source>
        <dbReference type="ARBA" id="ARBA00054425"/>
    </source>
</evidence>
<dbReference type="GO" id="GO:1990133">
    <property type="term" value="C:molybdopterin adenylyltransferase complex"/>
    <property type="evidence" value="ECO:0007669"/>
    <property type="project" value="TreeGrafter"/>
</dbReference>
<dbReference type="UniPathway" id="UPA00344"/>
<dbReference type="PANTHER" id="PTHR33359">
    <property type="entry name" value="MOLYBDOPTERIN SYNTHASE SULFUR CARRIER SUBUNIT"/>
    <property type="match status" value="1"/>
</dbReference>
<dbReference type="PANTHER" id="PTHR33359:SF1">
    <property type="entry name" value="MOLYBDOPTERIN SYNTHASE SULFUR CARRIER SUBUNIT"/>
    <property type="match status" value="1"/>
</dbReference>
<evidence type="ECO:0000256" key="5">
    <source>
        <dbReference type="ARBA" id="ARBA00024247"/>
    </source>
</evidence>
<sequence length="77" mass="8966">MKVLYFAEIKEILQKDTDQFQIDDEMTVEAFKQYLFEKYPEIDGKKFQIALNEEFVQPHEKINQSDVVALIPPVSGG</sequence>
<evidence type="ECO:0000313" key="14">
    <source>
        <dbReference type="EMBL" id="RZI03777.1"/>
    </source>
</evidence>
<evidence type="ECO:0000256" key="4">
    <source>
        <dbReference type="ARBA" id="ARBA00024200"/>
    </source>
</evidence>
<proteinExistence type="inferred from homology"/>
<evidence type="ECO:0000256" key="7">
    <source>
        <dbReference type="ARBA" id="ARBA00063099"/>
    </source>
</evidence>
<evidence type="ECO:0000256" key="10">
    <source>
        <dbReference type="ARBA" id="ARBA00077809"/>
    </source>
</evidence>
<gene>
    <name evidence="14" type="primary">moaD</name>
    <name evidence="14" type="ORF">EIG99_02460</name>
    <name evidence="13" type="ORF">I6J05_07145</name>
</gene>
<dbReference type="InterPro" id="IPR016155">
    <property type="entry name" value="Mopterin_synth/thiamin_S_b"/>
</dbReference>
<evidence type="ECO:0000256" key="8">
    <source>
        <dbReference type="ARBA" id="ARBA00075076"/>
    </source>
</evidence>
<dbReference type="AlphaFoldDB" id="A0A143PDW0"/>
<reference evidence="13 16" key="2">
    <citation type="submission" date="2021-01" db="EMBL/GenBank/DDBJ databases">
        <title>FDA dAtabase for Regulatory Grade micrObial Sequences (FDA-ARGOS): Supporting development and validation of Infectious Disease Dx tests.</title>
        <authorList>
            <person name="Sproer C."/>
            <person name="Gronow S."/>
            <person name="Severitt S."/>
            <person name="Schroder I."/>
            <person name="Tallon L."/>
            <person name="Sadzewicz L."/>
            <person name="Zhao X."/>
            <person name="Boylan J."/>
            <person name="Ott S."/>
            <person name="Bowen H."/>
            <person name="Vavikolanu K."/>
            <person name="Mehta A."/>
            <person name="Aluvathingal J."/>
            <person name="Nadendla S."/>
            <person name="Lowell S."/>
            <person name="Myers T."/>
            <person name="Yan Y."/>
            <person name="Sichtig H."/>
        </authorList>
    </citation>
    <scope>NUCLEOTIDE SEQUENCE [LARGE SCALE GENOMIC DNA]</scope>
    <source>
        <strain evidence="13 16">FDAARGOS_1148</strain>
    </source>
</reference>
<dbReference type="Gene3D" id="3.10.20.30">
    <property type="match status" value="1"/>
</dbReference>
<keyword evidence="16" id="KW-1185">Reference proteome</keyword>
<dbReference type="InterPro" id="IPR044672">
    <property type="entry name" value="MOCS2A"/>
</dbReference>
<dbReference type="KEGG" id="scv:A4G25_11330"/>